<dbReference type="AlphaFoldDB" id="W9QK01"/>
<dbReference type="GO" id="GO:0000062">
    <property type="term" value="F:fatty-acyl-CoA binding"/>
    <property type="evidence" value="ECO:0007669"/>
    <property type="project" value="InterPro"/>
</dbReference>
<dbReference type="EMBL" id="KE343405">
    <property type="protein sequence ID" value="EXB28747.1"/>
    <property type="molecule type" value="Genomic_DNA"/>
</dbReference>
<feature type="domain" description="ACB" evidence="3">
    <location>
        <begin position="1"/>
        <end position="45"/>
    </location>
</feature>
<name>W9QK01_9ROSA</name>
<dbReference type="InterPro" id="IPR000582">
    <property type="entry name" value="Acyl-CoA-binding_protein"/>
</dbReference>
<dbReference type="Proteomes" id="UP000030645">
    <property type="component" value="Unassembled WGS sequence"/>
</dbReference>
<reference evidence="5" key="1">
    <citation type="submission" date="2013-01" db="EMBL/GenBank/DDBJ databases">
        <title>Draft Genome Sequence of a Mulberry Tree, Morus notabilis C.K. Schneid.</title>
        <authorList>
            <person name="He N."/>
            <person name="Zhao S."/>
        </authorList>
    </citation>
    <scope>NUCLEOTIDE SEQUENCE</scope>
</reference>
<protein>
    <recommendedName>
        <fullName evidence="3">ACB domain-containing protein</fullName>
    </recommendedName>
</protein>
<dbReference type="Gene3D" id="1.20.80.10">
    <property type="match status" value="1"/>
</dbReference>
<evidence type="ECO:0000313" key="5">
    <source>
        <dbReference type="Proteomes" id="UP000030645"/>
    </source>
</evidence>
<evidence type="ECO:0000313" key="4">
    <source>
        <dbReference type="EMBL" id="EXB28747.1"/>
    </source>
</evidence>
<dbReference type="InterPro" id="IPR035984">
    <property type="entry name" value="Acyl-CoA-binding_sf"/>
</dbReference>
<accession>W9QK01</accession>
<comment type="similarity">
    <text evidence="1">Belongs to the ACBP family.</text>
</comment>
<evidence type="ECO:0000259" key="3">
    <source>
        <dbReference type="PROSITE" id="PS51228"/>
    </source>
</evidence>
<dbReference type="PROSITE" id="PS51228">
    <property type="entry name" value="ACB_2"/>
    <property type="match status" value="1"/>
</dbReference>
<evidence type="ECO:0000256" key="1">
    <source>
        <dbReference type="ARBA" id="ARBA00005567"/>
    </source>
</evidence>
<evidence type="ECO:0000256" key="2">
    <source>
        <dbReference type="ARBA" id="ARBA00023121"/>
    </source>
</evidence>
<gene>
    <name evidence="4" type="ORF">L484_009433</name>
</gene>
<sequence>MSGTNGETWPNYARNAWQQLGEMTPEMAMEQYIWLLSEKIPGWMRDRFRGDGKQGYLGAGVERVTCSTTVDDLIANDGEMKDSKTASPSLQQIIRNKKKIRIVTQACGK</sequence>
<dbReference type="SUPFAM" id="SSF47027">
    <property type="entry name" value="Acyl-CoA binding protein"/>
    <property type="match status" value="1"/>
</dbReference>
<proteinExistence type="inferred from homology"/>
<keyword evidence="5" id="KW-1185">Reference proteome</keyword>
<organism evidence="4 5">
    <name type="scientific">Morus notabilis</name>
    <dbReference type="NCBI Taxonomy" id="981085"/>
    <lineage>
        <taxon>Eukaryota</taxon>
        <taxon>Viridiplantae</taxon>
        <taxon>Streptophyta</taxon>
        <taxon>Embryophyta</taxon>
        <taxon>Tracheophyta</taxon>
        <taxon>Spermatophyta</taxon>
        <taxon>Magnoliopsida</taxon>
        <taxon>eudicotyledons</taxon>
        <taxon>Gunneridae</taxon>
        <taxon>Pentapetalae</taxon>
        <taxon>rosids</taxon>
        <taxon>fabids</taxon>
        <taxon>Rosales</taxon>
        <taxon>Moraceae</taxon>
        <taxon>Moreae</taxon>
        <taxon>Morus</taxon>
    </lineage>
</organism>
<dbReference type="InterPro" id="IPR014352">
    <property type="entry name" value="FERM/acyl-CoA-bd_prot_sf"/>
</dbReference>
<keyword evidence="2" id="KW-0446">Lipid-binding</keyword>